<keyword evidence="2 3" id="KW-0378">Hydrolase</keyword>
<dbReference type="OrthoDB" id="10499at2157"/>
<dbReference type="InterPro" id="IPR011324">
    <property type="entry name" value="Cytotoxic_necrot_fac-like_cat"/>
</dbReference>
<dbReference type="RefSeq" id="WP_211529999.1">
    <property type="nucleotide sequence ID" value="NZ_JWHL01000002.1"/>
</dbReference>
<dbReference type="SUPFAM" id="SSF64438">
    <property type="entry name" value="CNF1/YfiH-like putative cysteine hydrolases"/>
    <property type="match status" value="1"/>
</dbReference>
<sequence length="164" mass="17506">MDSNHPRTDPRAIVIGIGDYHVGTEPMTSIGLGSCIGLILHDTRLGIGGMAHIMLPESGGKRDRPGKYADTAVEILLKDLLKKGCTPKTLQAKLVGGAQMFANFSGNLSIGLRNVEAIKELLKKSGISIKGEDIGGSKGRTVYYCPAEGFKVRIRRADGNCLDL</sequence>
<dbReference type="Pfam" id="PF03975">
    <property type="entry name" value="CheD"/>
    <property type="match status" value="1"/>
</dbReference>
<reference evidence="4" key="1">
    <citation type="submission" date="2014-12" db="EMBL/GenBank/DDBJ databases">
        <authorList>
            <person name="Huang H.-H."/>
            <person name="Chen S.-C."/>
            <person name="Lai M.-C."/>
        </authorList>
    </citation>
    <scope>NUCLEOTIDE SEQUENCE</scope>
    <source>
        <strain evidence="4">K1F9705b</strain>
    </source>
</reference>
<keyword evidence="1 3" id="KW-0145">Chemotaxis</keyword>
<dbReference type="GO" id="GO:0050568">
    <property type="term" value="F:protein-glutamine glutaminase activity"/>
    <property type="evidence" value="ECO:0007669"/>
    <property type="project" value="UniProtKB-UniRule"/>
</dbReference>
<accession>A0A8J7W4Z3</accession>
<keyword evidence="5" id="KW-1185">Reference proteome</keyword>
<evidence type="ECO:0000313" key="5">
    <source>
        <dbReference type="Proteomes" id="UP000730161"/>
    </source>
</evidence>
<name>A0A8J7W4Z3_9EURY</name>
<dbReference type="Gene3D" id="3.30.1330.200">
    <property type="match status" value="1"/>
</dbReference>
<dbReference type="AlphaFoldDB" id="A0A8J7W4Z3"/>
<evidence type="ECO:0000256" key="2">
    <source>
        <dbReference type="ARBA" id="ARBA00022801"/>
    </source>
</evidence>
<comment type="catalytic activity">
    <reaction evidence="3">
        <text>L-glutaminyl-[protein] + H2O = L-glutamyl-[protein] + NH4(+)</text>
        <dbReference type="Rhea" id="RHEA:16441"/>
        <dbReference type="Rhea" id="RHEA-COMP:10207"/>
        <dbReference type="Rhea" id="RHEA-COMP:10208"/>
        <dbReference type="ChEBI" id="CHEBI:15377"/>
        <dbReference type="ChEBI" id="CHEBI:28938"/>
        <dbReference type="ChEBI" id="CHEBI:29973"/>
        <dbReference type="ChEBI" id="CHEBI:30011"/>
        <dbReference type="EC" id="3.5.1.44"/>
    </reaction>
</comment>
<dbReference type="CDD" id="cd16352">
    <property type="entry name" value="CheD"/>
    <property type="match status" value="1"/>
</dbReference>
<dbReference type="GO" id="GO:0006935">
    <property type="term" value="P:chemotaxis"/>
    <property type="evidence" value="ECO:0007669"/>
    <property type="project" value="UniProtKB-UniRule"/>
</dbReference>
<comment type="similarity">
    <text evidence="3">Belongs to the CheD family.</text>
</comment>
<gene>
    <name evidence="3" type="primary">cheD</name>
    <name evidence="4" type="ORF">RJ53_02290</name>
</gene>
<evidence type="ECO:0000256" key="1">
    <source>
        <dbReference type="ARBA" id="ARBA00022500"/>
    </source>
</evidence>
<dbReference type="PANTHER" id="PTHR35147">
    <property type="entry name" value="CHEMORECEPTOR GLUTAMINE DEAMIDASE CHED-RELATED"/>
    <property type="match status" value="1"/>
</dbReference>
<dbReference type="InterPro" id="IPR005659">
    <property type="entry name" value="Chemorcpt_Glu_NH3ase_CheD"/>
</dbReference>
<dbReference type="Proteomes" id="UP000730161">
    <property type="component" value="Unassembled WGS sequence"/>
</dbReference>
<comment type="caution">
    <text evidence="4">The sequence shown here is derived from an EMBL/GenBank/DDBJ whole genome shotgun (WGS) entry which is preliminary data.</text>
</comment>
<dbReference type="HAMAP" id="MF_01440">
    <property type="entry name" value="CheD"/>
    <property type="match status" value="1"/>
</dbReference>
<dbReference type="PANTHER" id="PTHR35147:SF1">
    <property type="entry name" value="CHEMORECEPTOR GLUTAMINE DEAMIDASE CHED-RELATED"/>
    <property type="match status" value="1"/>
</dbReference>
<dbReference type="InterPro" id="IPR038592">
    <property type="entry name" value="CheD-like_sf"/>
</dbReference>
<organism evidence="4 5">
    <name type="scientific">Methanocalculus chunghsingensis</name>
    <dbReference type="NCBI Taxonomy" id="156457"/>
    <lineage>
        <taxon>Archaea</taxon>
        <taxon>Methanobacteriati</taxon>
        <taxon>Methanobacteriota</taxon>
        <taxon>Stenosarchaea group</taxon>
        <taxon>Methanomicrobia</taxon>
        <taxon>Methanomicrobiales</taxon>
        <taxon>Methanocalculaceae</taxon>
        <taxon>Methanocalculus</taxon>
    </lineage>
</organism>
<comment type="function">
    <text evidence="3">Probably deamidates glutamine residues to glutamate on methyl-accepting chemotaxis receptors (MCPs), playing an important role in chemotaxis.</text>
</comment>
<evidence type="ECO:0000313" key="4">
    <source>
        <dbReference type="EMBL" id="MBR1368389.1"/>
    </source>
</evidence>
<dbReference type="EC" id="3.5.1.44" evidence="3"/>
<protein>
    <recommendedName>
        <fullName evidence="3">Probable chemoreceptor glutamine deamidase CheD</fullName>
        <ecNumber evidence="3">3.5.1.44</ecNumber>
    </recommendedName>
</protein>
<evidence type="ECO:0000256" key="3">
    <source>
        <dbReference type="HAMAP-Rule" id="MF_01440"/>
    </source>
</evidence>
<proteinExistence type="inferred from homology"/>
<dbReference type="EMBL" id="JWHL01000002">
    <property type="protein sequence ID" value="MBR1368389.1"/>
    <property type="molecule type" value="Genomic_DNA"/>
</dbReference>